<dbReference type="GO" id="GO:0004659">
    <property type="term" value="F:prenyltransferase activity"/>
    <property type="evidence" value="ECO:0007669"/>
    <property type="project" value="InterPro"/>
</dbReference>
<evidence type="ECO:0000256" key="3">
    <source>
        <dbReference type="ARBA" id="ARBA00022679"/>
    </source>
</evidence>
<dbReference type="InterPro" id="IPR000092">
    <property type="entry name" value="Polyprenyl_synt"/>
</dbReference>
<reference evidence="7 8" key="1">
    <citation type="submission" date="2016-10" db="EMBL/GenBank/DDBJ databases">
        <authorList>
            <person name="de Groot N.N."/>
        </authorList>
    </citation>
    <scope>NUCLEOTIDE SEQUENCE [LARGE SCALE GENOMIC DNA]</scope>
    <source>
        <strain evidence="7 8">EP1-55-1</strain>
    </source>
</reference>
<dbReference type="PANTHER" id="PTHR12001">
    <property type="entry name" value="GERANYLGERANYL PYROPHOSPHATE SYNTHASE"/>
    <property type="match status" value="1"/>
</dbReference>
<evidence type="ECO:0000256" key="4">
    <source>
        <dbReference type="ARBA" id="ARBA00022723"/>
    </source>
</evidence>
<dbReference type="OrthoDB" id="9805316at2"/>
<dbReference type="Proteomes" id="UP000199227">
    <property type="component" value="Unassembled WGS sequence"/>
</dbReference>
<dbReference type="RefSeq" id="WP_092912654.1">
    <property type="nucleotide sequence ID" value="NZ_FOXB01000021.1"/>
</dbReference>
<dbReference type="PROSITE" id="PS00723">
    <property type="entry name" value="POLYPRENYL_SYNTHASE_1"/>
    <property type="match status" value="1"/>
</dbReference>
<comment type="similarity">
    <text evidence="2 6">Belongs to the FPP/GGPP synthase family.</text>
</comment>
<dbReference type="InterPro" id="IPR033749">
    <property type="entry name" value="Polyprenyl_synt_CS"/>
</dbReference>
<evidence type="ECO:0000256" key="2">
    <source>
        <dbReference type="ARBA" id="ARBA00006706"/>
    </source>
</evidence>
<dbReference type="Pfam" id="PF00348">
    <property type="entry name" value="polyprenyl_synt"/>
    <property type="match status" value="1"/>
</dbReference>
<name>A0A1I5QLX7_9BACT</name>
<comment type="cofactor">
    <cofactor evidence="1">
        <name>Mg(2+)</name>
        <dbReference type="ChEBI" id="CHEBI:18420"/>
    </cofactor>
</comment>
<dbReference type="Gene3D" id="1.10.600.10">
    <property type="entry name" value="Farnesyl Diphosphate Synthase"/>
    <property type="match status" value="1"/>
</dbReference>
<protein>
    <submittedName>
        <fullName evidence="7">Octaprenyl-diphosphate synthase</fullName>
    </submittedName>
</protein>
<dbReference type="GO" id="GO:0046872">
    <property type="term" value="F:metal ion binding"/>
    <property type="evidence" value="ECO:0007669"/>
    <property type="project" value="UniProtKB-KW"/>
</dbReference>
<evidence type="ECO:0000256" key="6">
    <source>
        <dbReference type="RuleBase" id="RU004466"/>
    </source>
</evidence>
<evidence type="ECO:0000256" key="5">
    <source>
        <dbReference type="ARBA" id="ARBA00022842"/>
    </source>
</evidence>
<dbReference type="CDD" id="cd00685">
    <property type="entry name" value="Trans_IPPS_HT"/>
    <property type="match status" value="1"/>
</dbReference>
<dbReference type="SUPFAM" id="SSF48576">
    <property type="entry name" value="Terpenoid synthases"/>
    <property type="match status" value="1"/>
</dbReference>
<evidence type="ECO:0000256" key="1">
    <source>
        <dbReference type="ARBA" id="ARBA00001946"/>
    </source>
</evidence>
<dbReference type="STRING" id="223786.SAMN05216234_1218"/>
<evidence type="ECO:0000313" key="7">
    <source>
        <dbReference type="EMBL" id="SFP47235.1"/>
    </source>
</evidence>
<dbReference type="EMBL" id="FOXB01000021">
    <property type="protein sequence ID" value="SFP47235.1"/>
    <property type="molecule type" value="Genomic_DNA"/>
</dbReference>
<keyword evidence="3 6" id="KW-0808">Transferase</keyword>
<gene>
    <name evidence="7" type="ORF">SAMN05216234_1218</name>
</gene>
<dbReference type="PANTHER" id="PTHR12001:SF69">
    <property type="entry name" value="ALL TRANS-POLYPRENYL-DIPHOSPHATE SYNTHASE PDSS1"/>
    <property type="match status" value="1"/>
</dbReference>
<keyword evidence="5" id="KW-0460">Magnesium</keyword>
<accession>A0A1I5QLX7</accession>
<dbReference type="InterPro" id="IPR008949">
    <property type="entry name" value="Isoprenoid_synthase_dom_sf"/>
</dbReference>
<dbReference type="GO" id="GO:0008299">
    <property type="term" value="P:isoprenoid biosynthetic process"/>
    <property type="evidence" value="ECO:0007669"/>
    <property type="project" value="InterPro"/>
</dbReference>
<dbReference type="PROSITE" id="PS00444">
    <property type="entry name" value="POLYPRENYL_SYNTHASE_2"/>
    <property type="match status" value="1"/>
</dbReference>
<keyword evidence="4" id="KW-0479">Metal-binding</keyword>
<evidence type="ECO:0000313" key="8">
    <source>
        <dbReference type="Proteomes" id="UP000199227"/>
    </source>
</evidence>
<keyword evidence="8" id="KW-1185">Reference proteome</keyword>
<dbReference type="SFLD" id="SFLDS00005">
    <property type="entry name" value="Isoprenoid_Synthase_Type_I"/>
    <property type="match status" value="1"/>
</dbReference>
<proteinExistence type="inferred from homology"/>
<dbReference type="AlphaFoldDB" id="A0A1I5QLX7"/>
<sequence>MLERVESQMQLWIDELENKTIKELFSLLPKGKRLRAKLVLKVAGMSDESIKLAAVIEMIHAASLLHDDVIDEAMTRRGVTSLNATEGSKQAVMMGDILYSKGFEELVSFKKDISSIIASAVTQLSIGELMDVRLSDKFNPDIDAYMKMIYQKTAALIEASASSAAILAGKDKEVYATYGRNLGIAFQIIDDILDITSTSEQLGKPAMADYEEGKTTLPYIYLYEALDENNKAKLLSLHGAKLTEDQKIWIRKVMEETGALKKSYSYAKKLGDEAVTLMKNECQDSLADIVTAMIERDF</sequence>
<organism evidence="7 8">
    <name type="scientific">Hydrogenimonas thermophila</name>
    <dbReference type="NCBI Taxonomy" id="223786"/>
    <lineage>
        <taxon>Bacteria</taxon>
        <taxon>Pseudomonadati</taxon>
        <taxon>Campylobacterota</taxon>
        <taxon>Epsilonproteobacteria</taxon>
        <taxon>Campylobacterales</taxon>
        <taxon>Hydrogenimonadaceae</taxon>
        <taxon>Hydrogenimonas</taxon>
    </lineage>
</organism>